<gene>
    <name evidence="2" type="ORF">AVDCRST_MAG18-1107</name>
</gene>
<feature type="compositionally biased region" description="Basic and acidic residues" evidence="1">
    <location>
        <begin position="78"/>
        <end position="101"/>
    </location>
</feature>
<reference evidence="2" key="1">
    <citation type="submission" date="2020-02" db="EMBL/GenBank/DDBJ databases">
        <authorList>
            <person name="Meier V. D."/>
        </authorList>
    </citation>
    <scope>NUCLEOTIDE SEQUENCE</scope>
    <source>
        <strain evidence="2">AVDCRST_MAG18</strain>
    </source>
</reference>
<feature type="compositionally biased region" description="Basic residues" evidence="1">
    <location>
        <begin position="1"/>
        <end position="14"/>
    </location>
</feature>
<feature type="compositionally biased region" description="Basic and acidic residues" evidence="1">
    <location>
        <begin position="109"/>
        <end position="118"/>
    </location>
</feature>
<feature type="compositionally biased region" description="Basic residues" evidence="1">
    <location>
        <begin position="220"/>
        <end position="230"/>
    </location>
</feature>
<sequence>ERRGAAGGRHRRQRQGGSRHGARVTGPRLRRAECRSRPAAGAAGPLPARRPDATRAGLRSPGGGVRRRPPRGDPLVGDPHRGSHLPREPRQHLQRLQRGERPGPAPDRLGVERDDARPAVRQSAAILRPDRRGAPAHRQLQLCAVEGADGGDGAADGALERHPDRGTALLQHHGDRALPDLPHLLGQPARPQVEPLGLCGRARRGAELPPRPGSADRGRGVVHHRRRRHRDAAPQPRSAGRGLPRSAPPRRDQRARDAAGDRQGARIARLRPGPLVARSRRRTL</sequence>
<feature type="region of interest" description="Disordered" evidence="1">
    <location>
        <begin position="1"/>
        <end position="284"/>
    </location>
</feature>
<proteinExistence type="predicted"/>
<dbReference type="GO" id="GO:0003978">
    <property type="term" value="F:UDP-glucose 4-epimerase activity"/>
    <property type="evidence" value="ECO:0007669"/>
    <property type="project" value="UniProtKB-EC"/>
</dbReference>
<protein>
    <submittedName>
        <fullName evidence="2">UDP-glucose 4-epimerase</fullName>
        <ecNumber evidence="2">5.1.3.2</ecNumber>
    </submittedName>
</protein>
<organism evidence="2">
    <name type="scientific">uncultured Thermomicrobiales bacterium</name>
    <dbReference type="NCBI Taxonomy" id="1645740"/>
    <lineage>
        <taxon>Bacteria</taxon>
        <taxon>Pseudomonadati</taxon>
        <taxon>Thermomicrobiota</taxon>
        <taxon>Thermomicrobia</taxon>
        <taxon>Thermomicrobiales</taxon>
        <taxon>environmental samples</taxon>
    </lineage>
</organism>
<dbReference type="EMBL" id="CADCWN010000082">
    <property type="protein sequence ID" value="CAA9561371.1"/>
    <property type="molecule type" value="Genomic_DNA"/>
</dbReference>
<dbReference type="AlphaFoldDB" id="A0A6J4UXU0"/>
<dbReference type="EC" id="5.1.3.2" evidence="2"/>
<name>A0A6J4UXU0_9BACT</name>
<accession>A0A6J4UXU0</accession>
<keyword evidence="2" id="KW-0413">Isomerase</keyword>
<feature type="non-terminal residue" evidence="2">
    <location>
        <position position="284"/>
    </location>
</feature>
<feature type="compositionally biased region" description="Basic and acidic residues" evidence="1">
    <location>
        <begin position="249"/>
        <end position="264"/>
    </location>
</feature>
<feature type="non-terminal residue" evidence="2">
    <location>
        <position position="1"/>
    </location>
</feature>
<feature type="compositionally biased region" description="Low complexity" evidence="1">
    <location>
        <begin position="37"/>
        <end position="47"/>
    </location>
</feature>
<evidence type="ECO:0000256" key="1">
    <source>
        <dbReference type="SAM" id="MobiDB-lite"/>
    </source>
</evidence>
<evidence type="ECO:0000313" key="2">
    <source>
        <dbReference type="EMBL" id="CAA9561371.1"/>
    </source>
</evidence>